<comment type="caution">
    <text evidence="2">The sequence shown here is derived from an EMBL/GenBank/DDBJ whole genome shotgun (WGS) entry which is preliminary data.</text>
</comment>
<dbReference type="EMBL" id="JAAMPC010000004">
    <property type="protein sequence ID" value="KAG2315118.1"/>
    <property type="molecule type" value="Genomic_DNA"/>
</dbReference>
<dbReference type="AlphaFoldDB" id="A0A8X7VQ34"/>
<reference evidence="2 3" key="1">
    <citation type="submission" date="2020-02" db="EMBL/GenBank/DDBJ databases">
        <authorList>
            <person name="Ma Q."/>
            <person name="Huang Y."/>
            <person name="Song X."/>
            <person name="Pei D."/>
        </authorList>
    </citation>
    <scope>NUCLEOTIDE SEQUENCE [LARGE SCALE GENOMIC DNA]</scope>
    <source>
        <strain evidence="2">Sxm20200214</strain>
        <tissue evidence="2">Leaf</tissue>
    </source>
</reference>
<feature type="compositionally biased region" description="Basic and acidic residues" evidence="1">
    <location>
        <begin position="79"/>
        <end position="106"/>
    </location>
</feature>
<feature type="region of interest" description="Disordered" evidence="1">
    <location>
        <begin position="142"/>
        <end position="221"/>
    </location>
</feature>
<organism evidence="2 3">
    <name type="scientific">Brassica carinata</name>
    <name type="common">Ethiopian mustard</name>
    <name type="synonym">Abyssinian cabbage</name>
    <dbReference type="NCBI Taxonomy" id="52824"/>
    <lineage>
        <taxon>Eukaryota</taxon>
        <taxon>Viridiplantae</taxon>
        <taxon>Streptophyta</taxon>
        <taxon>Embryophyta</taxon>
        <taxon>Tracheophyta</taxon>
        <taxon>Spermatophyta</taxon>
        <taxon>Magnoliopsida</taxon>
        <taxon>eudicotyledons</taxon>
        <taxon>Gunneridae</taxon>
        <taxon>Pentapetalae</taxon>
        <taxon>rosids</taxon>
        <taxon>malvids</taxon>
        <taxon>Brassicales</taxon>
        <taxon>Brassicaceae</taxon>
        <taxon>Brassiceae</taxon>
        <taxon>Brassica</taxon>
    </lineage>
</organism>
<feature type="compositionally biased region" description="Acidic residues" evidence="1">
    <location>
        <begin position="156"/>
        <end position="173"/>
    </location>
</feature>
<protein>
    <submittedName>
        <fullName evidence="2">Uncharacterized protein</fullName>
    </submittedName>
</protein>
<feature type="compositionally biased region" description="Basic and acidic residues" evidence="1">
    <location>
        <begin position="184"/>
        <end position="193"/>
    </location>
</feature>
<evidence type="ECO:0000256" key="1">
    <source>
        <dbReference type="SAM" id="MobiDB-lite"/>
    </source>
</evidence>
<gene>
    <name evidence="2" type="ORF">Bca52824_018240</name>
</gene>
<evidence type="ECO:0000313" key="2">
    <source>
        <dbReference type="EMBL" id="KAG2315118.1"/>
    </source>
</evidence>
<dbReference type="Proteomes" id="UP000886595">
    <property type="component" value="Unassembled WGS sequence"/>
</dbReference>
<name>A0A8X7VQ34_BRACI</name>
<accession>A0A8X7VQ34</accession>
<sequence length="221" mass="24152">MEGVPDLSALLEGRLKLLPKKKTTAAGLPDRRTLSDHAARKELAREKACLEQANAALEKEKDELLEELDAAVEKLIRERKRLRDSQSQEVTRERTASRLKIPREPLEDQSTGHPEETVVDNTLALVDQVPILEKSVIEEDAELAREEGSKSAWPEDLVEVSDTSSEEQEEEGQINDVPSATLPEPDKANKIAETEGTIPEGAGDTLVPGANLAIPVPEGGE</sequence>
<proteinExistence type="predicted"/>
<evidence type="ECO:0000313" key="3">
    <source>
        <dbReference type="Proteomes" id="UP000886595"/>
    </source>
</evidence>
<keyword evidence="3" id="KW-1185">Reference proteome</keyword>
<feature type="region of interest" description="Disordered" evidence="1">
    <location>
        <begin position="79"/>
        <end position="118"/>
    </location>
</feature>